<feature type="region of interest" description="Disordered" evidence="1">
    <location>
        <begin position="233"/>
        <end position="279"/>
    </location>
</feature>
<feature type="compositionally biased region" description="Low complexity" evidence="1">
    <location>
        <begin position="25"/>
        <end position="35"/>
    </location>
</feature>
<feature type="region of interest" description="Disordered" evidence="1">
    <location>
        <begin position="1"/>
        <end position="107"/>
    </location>
</feature>
<dbReference type="AlphaFoldDB" id="A0A136JGL3"/>
<sequence>MPSPGLRQTDAPPVDDAVEAGKQNTTTAPTPSVSKPKPKFPPPAMGEAPASGVYRSGTATPPGPSTGTKRPAKAMKDFFSSSRPSSAKKSKAPAGLETGSPMTVPKSFIPTKKSIAMAEVHKDECVHQFKGRRGLYVLRCNLTACKKAVVSTITTNTTGNDTRDDLSKTAVYFTANPRECNRARDHFRGPGHGLKDLEEIYRKYAARVIDATEACNLGDPANRSPCLALGETRSSKATHVNAPSLLRRTFGGAAKDSESDERSGALQSSPSPPRVEKDS</sequence>
<keyword evidence="3" id="KW-1185">Reference proteome</keyword>
<protein>
    <submittedName>
        <fullName evidence="2">Uncharacterized protein</fullName>
    </submittedName>
</protein>
<dbReference type="Proteomes" id="UP000070501">
    <property type="component" value="Unassembled WGS sequence"/>
</dbReference>
<dbReference type="OrthoDB" id="4753337at2759"/>
<organism evidence="2 3">
    <name type="scientific">Microdochium bolleyi</name>
    <dbReference type="NCBI Taxonomy" id="196109"/>
    <lineage>
        <taxon>Eukaryota</taxon>
        <taxon>Fungi</taxon>
        <taxon>Dikarya</taxon>
        <taxon>Ascomycota</taxon>
        <taxon>Pezizomycotina</taxon>
        <taxon>Sordariomycetes</taxon>
        <taxon>Xylariomycetidae</taxon>
        <taxon>Xylariales</taxon>
        <taxon>Microdochiaceae</taxon>
        <taxon>Microdochium</taxon>
    </lineage>
</organism>
<reference evidence="3" key="1">
    <citation type="submission" date="2016-02" db="EMBL/GenBank/DDBJ databases">
        <title>Draft genome sequence of Microdochium bolleyi, a fungal endophyte of beachgrass.</title>
        <authorList>
            <consortium name="DOE Joint Genome Institute"/>
            <person name="David A.S."/>
            <person name="May G."/>
            <person name="Haridas S."/>
            <person name="Lim J."/>
            <person name="Wang M."/>
            <person name="Labutti K."/>
            <person name="Lipzen A."/>
            <person name="Barry K."/>
            <person name="Grigoriev I.V."/>
        </authorList>
    </citation>
    <scope>NUCLEOTIDE SEQUENCE [LARGE SCALE GENOMIC DNA]</scope>
    <source>
        <strain evidence="3">J235TASD1</strain>
    </source>
</reference>
<dbReference type="EMBL" id="KQ964246">
    <property type="protein sequence ID" value="KXJ96248.1"/>
    <property type="molecule type" value="Genomic_DNA"/>
</dbReference>
<evidence type="ECO:0000313" key="3">
    <source>
        <dbReference type="Proteomes" id="UP000070501"/>
    </source>
</evidence>
<gene>
    <name evidence="2" type="ORF">Micbo1qcDRAFT_158463</name>
</gene>
<proteinExistence type="predicted"/>
<evidence type="ECO:0000313" key="2">
    <source>
        <dbReference type="EMBL" id="KXJ96248.1"/>
    </source>
</evidence>
<dbReference type="InParanoid" id="A0A136JGL3"/>
<feature type="compositionally biased region" description="Low complexity" evidence="1">
    <location>
        <begin position="56"/>
        <end position="68"/>
    </location>
</feature>
<feature type="non-terminal residue" evidence="2">
    <location>
        <position position="279"/>
    </location>
</feature>
<evidence type="ECO:0000256" key="1">
    <source>
        <dbReference type="SAM" id="MobiDB-lite"/>
    </source>
</evidence>
<accession>A0A136JGL3</accession>
<name>A0A136JGL3_9PEZI</name>